<feature type="transmembrane region" description="Helical" evidence="6">
    <location>
        <begin position="49"/>
        <end position="70"/>
    </location>
</feature>
<keyword evidence="2" id="KW-1003">Cell membrane</keyword>
<feature type="transmembrane region" description="Helical" evidence="6">
    <location>
        <begin position="362"/>
        <end position="384"/>
    </location>
</feature>
<dbReference type="InterPro" id="IPR003838">
    <property type="entry name" value="ABC3_permease_C"/>
</dbReference>
<evidence type="ECO:0000313" key="9">
    <source>
        <dbReference type="Proteomes" id="UP000664357"/>
    </source>
</evidence>
<feature type="domain" description="ABC3 transporter permease C-terminal" evidence="7">
    <location>
        <begin position="51"/>
        <end position="165"/>
    </location>
</feature>
<keyword evidence="9" id="KW-1185">Reference proteome</keyword>
<evidence type="ECO:0000256" key="3">
    <source>
        <dbReference type="ARBA" id="ARBA00022692"/>
    </source>
</evidence>
<feature type="transmembrane region" description="Helical" evidence="6">
    <location>
        <begin position="91"/>
        <end position="121"/>
    </location>
</feature>
<feature type="transmembrane region" description="Helical" evidence="6">
    <location>
        <begin position="404"/>
        <end position="423"/>
    </location>
</feature>
<evidence type="ECO:0000256" key="1">
    <source>
        <dbReference type="ARBA" id="ARBA00004651"/>
    </source>
</evidence>
<feature type="transmembrane region" description="Helical" evidence="6">
    <location>
        <begin position="191"/>
        <end position="207"/>
    </location>
</feature>
<reference evidence="8 9" key="1">
    <citation type="submission" date="2024-02" db="EMBL/GenBank/DDBJ databases">
        <title>The Genome Sequence of Enterococcus sp. DIV0159.</title>
        <authorList>
            <person name="Earl A."/>
            <person name="Manson A."/>
            <person name="Gilmore M."/>
            <person name="Sanders J."/>
            <person name="Shea T."/>
            <person name="Howe W."/>
            <person name="Livny J."/>
            <person name="Cuomo C."/>
            <person name="Neafsey D."/>
            <person name="Birren B."/>
        </authorList>
    </citation>
    <scope>NUCLEOTIDE SEQUENCE [LARGE SCALE GENOMIC DNA]</scope>
    <source>
        <strain evidence="8 9">665A</strain>
    </source>
</reference>
<evidence type="ECO:0000256" key="5">
    <source>
        <dbReference type="ARBA" id="ARBA00023136"/>
    </source>
</evidence>
<gene>
    <name evidence="8" type="ORF">JZO67_003317</name>
</gene>
<keyword evidence="4 6" id="KW-1133">Transmembrane helix</keyword>
<comment type="caution">
    <text evidence="8">The sequence shown here is derived from an EMBL/GenBank/DDBJ whole genome shotgun (WGS) entry which is preliminary data.</text>
</comment>
<feature type="transmembrane region" description="Helical" evidence="6">
    <location>
        <begin position="213"/>
        <end position="232"/>
    </location>
</feature>
<dbReference type="PANTHER" id="PTHR46795">
    <property type="entry name" value="ABC TRANSPORTER PERMEASE-RELATED-RELATED"/>
    <property type="match status" value="1"/>
</dbReference>
<protein>
    <recommendedName>
        <fullName evidence="7">ABC3 transporter permease C-terminal domain-containing protein</fullName>
    </recommendedName>
</protein>
<evidence type="ECO:0000259" key="7">
    <source>
        <dbReference type="Pfam" id="PF02687"/>
    </source>
</evidence>
<feature type="transmembrane region" description="Helical" evidence="6">
    <location>
        <begin position="17"/>
        <end position="37"/>
    </location>
</feature>
<keyword evidence="3 6" id="KW-0812">Transmembrane</keyword>
<comment type="subcellular location">
    <subcellularLocation>
        <location evidence="1">Cell membrane</location>
        <topology evidence="1">Multi-pass membrane protein</topology>
    </subcellularLocation>
</comment>
<proteinExistence type="predicted"/>
<accession>A0ABV0EVN6</accession>
<feature type="transmembrane region" description="Helical" evidence="6">
    <location>
        <begin position="133"/>
        <end position="157"/>
    </location>
</feature>
<evidence type="ECO:0000313" key="8">
    <source>
        <dbReference type="EMBL" id="MEO1771337.1"/>
    </source>
</evidence>
<dbReference type="RefSeq" id="WP_207704282.1">
    <property type="nucleotide sequence ID" value="NZ_JAFREL020000002.1"/>
</dbReference>
<name>A0ABV0EVN6_9ENTE</name>
<dbReference type="Proteomes" id="UP000664357">
    <property type="component" value="Unassembled WGS sequence"/>
</dbReference>
<dbReference type="InterPro" id="IPR052536">
    <property type="entry name" value="ABC-4_Integral_Memb_Prot"/>
</dbReference>
<keyword evidence="5 6" id="KW-0472">Membrane</keyword>
<dbReference type="EMBL" id="JAFREL020000002">
    <property type="protein sequence ID" value="MEO1771337.1"/>
    <property type="molecule type" value="Genomic_DNA"/>
</dbReference>
<evidence type="ECO:0000256" key="2">
    <source>
        <dbReference type="ARBA" id="ARBA00022475"/>
    </source>
</evidence>
<sequence>MYLNLILRNAQRSLKEYLIYTVTLTVLISIICLSNIVSTISAKTGIEGSSLPALIVLTAVAMLHYMNQFFLKQRSKELATYSLLGMNKNRIAQLICVELFCLGVICLLLGSSLGAVLFSIFTLSAGSSLTLNVPLLTVFGQNLVCLLLIELFTALLLHRKIRKMPLGQLMEMKAQQEQKERHSFSFWKKNFTISALSTVIISGLIIWDFDTFGYSLTSILSLPLMVTIYCFYKTGFIGLREYRRPENIELYENNRILRISKLLSNHRTNALLYTILSLCLLFAFASLAFANALKTGLFSTFSISEYMIFLQSVLSFIFTFLYFCLLSLLQMVDSYQTRNDFRILHYLGKDVTALKKFSLIDLLTRFLLPIVSFLPVTGLLLLGISTGNFSSLLVQSFWASAKTYFVVLSILGILFSSVTYQLNTRTIKEVIQS</sequence>
<organism evidence="8 9">
    <name type="scientific">Candidatus Enterococcus ferrettii</name>
    <dbReference type="NCBI Taxonomy" id="2815324"/>
    <lineage>
        <taxon>Bacteria</taxon>
        <taxon>Bacillati</taxon>
        <taxon>Bacillota</taxon>
        <taxon>Bacilli</taxon>
        <taxon>Lactobacillales</taxon>
        <taxon>Enterococcaceae</taxon>
        <taxon>Enterococcus</taxon>
    </lineage>
</organism>
<dbReference type="PANTHER" id="PTHR46795:SF3">
    <property type="entry name" value="ABC TRANSPORTER PERMEASE"/>
    <property type="match status" value="1"/>
</dbReference>
<feature type="transmembrane region" description="Helical" evidence="6">
    <location>
        <begin position="270"/>
        <end position="289"/>
    </location>
</feature>
<evidence type="ECO:0000256" key="6">
    <source>
        <dbReference type="SAM" id="Phobius"/>
    </source>
</evidence>
<feature type="transmembrane region" description="Helical" evidence="6">
    <location>
        <begin position="309"/>
        <end position="329"/>
    </location>
</feature>
<dbReference type="Pfam" id="PF02687">
    <property type="entry name" value="FtsX"/>
    <property type="match status" value="1"/>
</dbReference>
<evidence type="ECO:0000256" key="4">
    <source>
        <dbReference type="ARBA" id="ARBA00022989"/>
    </source>
</evidence>